<dbReference type="Gene3D" id="1.25.40.20">
    <property type="entry name" value="Ankyrin repeat-containing domain"/>
    <property type="match status" value="1"/>
</dbReference>
<accession>A0ABR2JNR0</accession>
<dbReference type="Pfam" id="PF00023">
    <property type="entry name" value="Ank"/>
    <property type="match status" value="1"/>
</dbReference>
<dbReference type="InterPro" id="IPR036770">
    <property type="entry name" value="Ankyrin_rpt-contain_sf"/>
</dbReference>
<name>A0ABR2JNR0_9EUKA</name>
<comment type="caution">
    <text evidence="1">The sequence shown here is derived from an EMBL/GenBank/DDBJ whole genome shotgun (WGS) entry which is preliminary data.</text>
</comment>
<dbReference type="SMART" id="SM00248">
    <property type="entry name" value="ANK"/>
    <property type="match status" value="2"/>
</dbReference>
<evidence type="ECO:0008006" key="3">
    <source>
        <dbReference type="Google" id="ProtNLM"/>
    </source>
</evidence>
<dbReference type="Proteomes" id="UP001470230">
    <property type="component" value="Unassembled WGS sequence"/>
</dbReference>
<gene>
    <name evidence="1" type="ORF">M9Y10_003011</name>
</gene>
<sequence length="202" mass="24093">MMSIIFDETQKNSYRFIVKCAPLHIAIKTQNYKIIKLLLNIKDTDINALYEKCFIYYKIEKLKQYKTPLCVAIENKDDEMIKILLDSKRIELIDALVNIGNKNDTGCLHTFSLKIKQKPDILPMSHKQKLIEKKDKMKKLPFFLFEYISAKEAYHKINSNNEFKKFDKEFDNQPNNSFFDTDVDIEDENSFSSEEEEEYYYY</sequence>
<evidence type="ECO:0000313" key="2">
    <source>
        <dbReference type="Proteomes" id="UP001470230"/>
    </source>
</evidence>
<dbReference type="EMBL" id="JAPFFF010000010">
    <property type="protein sequence ID" value="KAK8880345.1"/>
    <property type="molecule type" value="Genomic_DNA"/>
</dbReference>
<dbReference type="InterPro" id="IPR002110">
    <property type="entry name" value="Ankyrin_rpt"/>
</dbReference>
<reference evidence="1 2" key="1">
    <citation type="submission" date="2024-04" db="EMBL/GenBank/DDBJ databases">
        <title>Tritrichomonas musculus Genome.</title>
        <authorList>
            <person name="Alves-Ferreira E."/>
            <person name="Grigg M."/>
            <person name="Lorenzi H."/>
            <person name="Galac M."/>
        </authorList>
    </citation>
    <scope>NUCLEOTIDE SEQUENCE [LARGE SCALE GENOMIC DNA]</scope>
    <source>
        <strain evidence="1 2">EAF2021</strain>
    </source>
</reference>
<protein>
    <recommendedName>
        <fullName evidence="3">Ankyrin repeat protein</fullName>
    </recommendedName>
</protein>
<evidence type="ECO:0000313" key="1">
    <source>
        <dbReference type="EMBL" id="KAK8880345.1"/>
    </source>
</evidence>
<dbReference type="SUPFAM" id="SSF48403">
    <property type="entry name" value="Ankyrin repeat"/>
    <property type="match status" value="1"/>
</dbReference>
<organism evidence="1 2">
    <name type="scientific">Tritrichomonas musculus</name>
    <dbReference type="NCBI Taxonomy" id="1915356"/>
    <lineage>
        <taxon>Eukaryota</taxon>
        <taxon>Metamonada</taxon>
        <taxon>Parabasalia</taxon>
        <taxon>Tritrichomonadida</taxon>
        <taxon>Tritrichomonadidae</taxon>
        <taxon>Tritrichomonas</taxon>
    </lineage>
</organism>
<keyword evidence="2" id="KW-1185">Reference proteome</keyword>
<proteinExistence type="predicted"/>